<keyword evidence="4" id="KW-1185">Reference proteome</keyword>
<protein>
    <submittedName>
        <fullName evidence="3">Cysteine hydrolase</fullName>
    </submittedName>
</protein>
<dbReference type="CDD" id="cd00431">
    <property type="entry name" value="cysteine_hydrolases"/>
    <property type="match status" value="1"/>
</dbReference>
<dbReference type="EMBL" id="VMNW02000002">
    <property type="protein sequence ID" value="KAA9166566.1"/>
    <property type="molecule type" value="Genomic_DNA"/>
</dbReference>
<dbReference type="InterPro" id="IPR000868">
    <property type="entry name" value="Isochorismatase-like_dom"/>
</dbReference>
<dbReference type="GO" id="GO:0016787">
    <property type="term" value="F:hydrolase activity"/>
    <property type="evidence" value="ECO:0007669"/>
    <property type="project" value="UniProtKB-KW"/>
</dbReference>
<dbReference type="PANTHER" id="PTHR43540">
    <property type="entry name" value="PEROXYUREIDOACRYLATE/UREIDOACRYLATE AMIDOHYDROLASE-RELATED"/>
    <property type="match status" value="1"/>
</dbReference>
<evidence type="ECO:0000313" key="3">
    <source>
        <dbReference type="EMBL" id="KAA9166566.1"/>
    </source>
</evidence>
<evidence type="ECO:0000259" key="2">
    <source>
        <dbReference type="Pfam" id="PF00857"/>
    </source>
</evidence>
<feature type="domain" description="Isochorismatase-like" evidence="2">
    <location>
        <begin position="4"/>
        <end position="174"/>
    </location>
</feature>
<dbReference type="InterPro" id="IPR036380">
    <property type="entry name" value="Isochorismatase-like_sf"/>
</dbReference>
<reference evidence="3" key="1">
    <citation type="submission" date="2019-09" db="EMBL/GenBank/DDBJ databases">
        <authorList>
            <person name="Teo W.F.A."/>
            <person name="Duangmal K."/>
        </authorList>
    </citation>
    <scope>NUCLEOTIDE SEQUENCE [LARGE SCALE GENOMIC DNA]</scope>
    <source>
        <strain evidence="3">K81G1</strain>
    </source>
</reference>
<evidence type="ECO:0000313" key="4">
    <source>
        <dbReference type="Proteomes" id="UP000319769"/>
    </source>
</evidence>
<evidence type="ECO:0000256" key="1">
    <source>
        <dbReference type="ARBA" id="ARBA00022801"/>
    </source>
</evidence>
<keyword evidence="1 3" id="KW-0378">Hydrolase</keyword>
<gene>
    <name evidence="3" type="ORF">FPZ12_002760</name>
</gene>
<dbReference type="PANTHER" id="PTHR43540:SF1">
    <property type="entry name" value="ISOCHORISMATASE HYDROLASE"/>
    <property type="match status" value="1"/>
</dbReference>
<sequence>MSGAALVVVDLQNDFCEGVPGVAEQTGKTVAAARKAGVEVIFVRFLGDERYQGPSWRARNRLLGKRTRCREDTAGARFHSVRPAPGERVFTKYAKFDAFLAAGFGEYLATLGVHTLVLAGLFSDVCVDTTARTAFQRGYHITVPADCTTSLHLDPGAVLRFMAVLYGARITTGEELARTGGWAHREEQDHDAGVSR</sequence>
<dbReference type="OrthoDB" id="5794853at2"/>
<dbReference type="Pfam" id="PF00857">
    <property type="entry name" value="Isochorismatase"/>
    <property type="match status" value="1"/>
</dbReference>
<name>A0A5N0VK80_9PSEU</name>
<dbReference type="SUPFAM" id="SSF52499">
    <property type="entry name" value="Isochorismatase-like hydrolases"/>
    <property type="match status" value="1"/>
</dbReference>
<proteinExistence type="predicted"/>
<accession>A0A5N0VK80</accession>
<dbReference type="Gene3D" id="3.40.50.850">
    <property type="entry name" value="Isochorismatase-like"/>
    <property type="match status" value="1"/>
</dbReference>
<organism evidence="3 4">
    <name type="scientific">Amycolatopsis acidicola</name>
    <dbReference type="NCBI Taxonomy" id="2596893"/>
    <lineage>
        <taxon>Bacteria</taxon>
        <taxon>Bacillati</taxon>
        <taxon>Actinomycetota</taxon>
        <taxon>Actinomycetes</taxon>
        <taxon>Pseudonocardiales</taxon>
        <taxon>Pseudonocardiaceae</taxon>
        <taxon>Amycolatopsis</taxon>
    </lineage>
</organism>
<comment type="caution">
    <text evidence="3">The sequence shown here is derived from an EMBL/GenBank/DDBJ whole genome shotgun (WGS) entry which is preliminary data.</text>
</comment>
<dbReference type="InterPro" id="IPR050272">
    <property type="entry name" value="Isochorismatase-like_hydrls"/>
</dbReference>
<dbReference type="AlphaFoldDB" id="A0A5N0VK80"/>
<dbReference type="Proteomes" id="UP000319769">
    <property type="component" value="Unassembled WGS sequence"/>
</dbReference>